<organism evidence="1">
    <name type="scientific">hydrothermal vent metagenome</name>
    <dbReference type="NCBI Taxonomy" id="652676"/>
    <lineage>
        <taxon>unclassified sequences</taxon>
        <taxon>metagenomes</taxon>
        <taxon>ecological metagenomes</taxon>
    </lineage>
</organism>
<gene>
    <name evidence="1" type="ORF">MNBD_PLANCTO02-2916</name>
</gene>
<proteinExistence type="predicted"/>
<protein>
    <submittedName>
        <fullName evidence="1">Uncharacterized protein</fullName>
    </submittedName>
</protein>
<reference evidence="1" key="1">
    <citation type="submission" date="2018-06" db="EMBL/GenBank/DDBJ databases">
        <authorList>
            <person name="Zhirakovskaya E."/>
        </authorList>
    </citation>
    <scope>NUCLEOTIDE SEQUENCE</scope>
</reference>
<dbReference type="AlphaFoldDB" id="A0A3B1E849"/>
<accession>A0A3B1E849</accession>
<evidence type="ECO:0000313" key="1">
    <source>
        <dbReference type="EMBL" id="VAX40677.1"/>
    </source>
</evidence>
<name>A0A3B1E849_9ZZZZ</name>
<sequence length="91" mass="10017">MTDLPDLSSVSGTDLSEAQIKGILTQIDLDITNLLRDGKLSALKYSTQGEGGQATDRSANLRALLETRKHYEQLLQSLPCWEVSQQIDKKG</sequence>
<dbReference type="EMBL" id="UOGL01000472">
    <property type="protein sequence ID" value="VAX40677.1"/>
    <property type="molecule type" value="Genomic_DNA"/>
</dbReference>